<reference evidence="5" key="1">
    <citation type="submission" date="2011-05" db="EMBL/GenBank/DDBJ databases">
        <title>Complete sequence of chromosome of Methanothermococcus okinawensis IH1.</title>
        <authorList>
            <consortium name="US DOE Joint Genome Institute"/>
            <person name="Lucas S."/>
            <person name="Han J."/>
            <person name="Lapidus A."/>
            <person name="Cheng J.-F."/>
            <person name="Goodwin L."/>
            <person name="Pitluck S."/>
            <person name="Peters L."/>
            <person name="Mikhailova N."/>
            <person name="Held B."/>
            <person name="Han C."/>
            <person name="Tapia R."/>
            <person name="Land M."/>
            <person name="Hauser L."/>
            <person name="Kyrpides N."/>
            <person name="Ivanova N."/>
            <person name="Pagani I."/>
            <person name="Sieprawska-Lupa M."/>
            <person name="Takai K."/>
            <person name="Miyazaki J."/>
            <person name="Whitman W."/>
            <person name="Woyke T."/>
        </authorList>
    </citation>
    <scope>NUCLEOTIDE SEQUENCE</scope>
    <source>
        <strain evidence="5">IH1</strain>
    </source>
</reference>
<dbReference type="RefSeq" id="WP_013867463.1">
    <property type="nucleotide sequence ID" value="NC_015636.1"/>
</dbReference>
<evidence type="ECO:0000313" key="6">
    <source>
        <dbReference type="Proteomes" id="UP000009296"/>
    </source>
</evidence>
<name>F8AJT3_METOI</name>
<dbReference type="GO" id="GO:0005524">
    <property type="term" value="F:ATP binding"/>
    <property type="evidence" value="ECO:0007669"/>
    <property type="project" value="UniProtKB-KW"/>
</dbReference>
<proteinExistence type="inferred from homology"/>
<keyword evidence="6" id="KW-1185">Reference proteome</keyword>
<dbReference type="HOGENOM" id="CLU_068608_0_0_2"/>
<dbReference type="InterPro" id="IPR051667">
    <property type="entry name" value="Archaeal_ATPase_domain"/>
</dbReference>
<dbReference type="SUPFAM" id="SSF52540">
    <property type="entry name" value="P-loop containing nucleoside triphosphate hydrolases"/>
    <property type="match status" value="1"/>
</dbReference>
<dbReference type="eggNOG" id="arCOG03407">
    <property type="taxonomic scope" value="Archaea"/>
</dbReference>
<evidence type="ECO:0000256" key="1">
    <source>
        <dbReference type="ARBA" id="ARBA00006755"/>
    </source>
</evidence>
<dbReference type="OrthoDB" id="65550at2157"/>
<evidence type="ECO:0000313" key="5">
    <source>
        <dbReference type="EMBL" id="AEH07281.1"/>
    </source>
</evidence>
<dbReference type="InterPro" id="IPR027417">
    <property type="entry name" value="P-loop_NTPase"/>
</dbReference>
<dbReference type="InterPro" id="IPR011579">
    <property type="entry name" value="ATPase_dom"/>
</dbReference>
<dbReference type="Pfam" id="PF21690">
    <property type="entry name" value="MJ1010-like_2nd"/>
    <property type="match status" value="1"/>
</dbReference>
<feature type="domain" description="AAA+ ATPase" evidence="4">
    <location>
        <begin position="21"/>
        <end position="214"/>
    </location>
</feature>
<sequence>MKFFNREKEIKEITSILEGEPNQIYFIYGSINSGKTTLINHIINNKLDDNYKVFYINFRTYLISEKKDFIEAIFSTKKDDFLETIKDKSEVLNLITKGARILTGVPIPEVEFNKLFEERINDAFQYLNNIMLETRKNGKTPILILDELQMIKDITTNGQKYLLKELFQFLVSLTKEQHLCHVFCLTSDSLFAEYVYNTGELEGRAKHLLVDDFDKETSLRFMDFLAKEILNKPELPKEQKEQIYSLVGGKPADIYNIIDEIRYKKLDDILNQMLKVEVSKLNMFLEIMEYSKPKIEIGNNIIEINKKDVLNALKLFKNKYKIPIKEISLHIYSYLIKENILFLNPTEETLKPQSFLVWNAIKRVV</sequence>
<evidence type="ECO:0000256" key="3">
    <source>
        <dbReference type="ARBA" id="ARBA00022840"/>
    </source>
</evidence>
<comment type="similarity">
    <text evidence="1">Belongs to the archaeal ATPase family.</text>
</comment>
<dbReference type="AlphaFoldDB" id="F8AJT3"/>
<dbReference type="EMBL" id="CP002792">
    <property type="protein sequence ID" value="AEH07281.1"/>
    <property type="molecule type" value="Genomic_DNA"/>
</dbReference>
<gene>
    <name evidence="5" type="ordered locus">Metok_1314</name>
</gene>
<keyword evidence="3" id="KW-0067">ATP-binding</keyword>
<dbReference type="Pfam" id="PF01637">
    <property type="entry name" value="ATPase_2"/>
    <property type="match status" value="1"/>
</dbReference>
<keyword evidence="2" id="KW-0547">Nucleotide-binding</keyword>
<dbReference type="PANTHER" id="PTHR37096">
    <property type="entry name" value="YALI0E33429P"/>
    <property type="match status" value="1"/>
</dbReference>
<protein>
    <submittedName>
        <fullName evidence="5">AAA ATPase</fullName>
    </submittedName>
</protein>
<dbReference type="SMART" id="SM00382">
    <property type="entry name" value="AAA"/>
    <property type="match status" value="1"/>
</dbReference>
<dbReference type="Gene3D" id="3.40.50.300">
    <property type="entry name" value="P-loop containing nucleotide triphosphate hydrolases"/>
    <property type="match status" value="1"/>
</dbReference>
<dbReference type="Proteomes" id="UP000009296">
    <property type="component" value="Chromosome"/>
</dbReference>
<dbReference type="InterPro" id="IPR036388">
    <property type="entry name" value="WH-like_DNA-bd_sf"/>
</dbReference>
<dbReference type="KEGG" id="mok:Metok_1314"/>
<dbReference type="GeneID" id="10773470"/>
<evidence type="ECO:0000259" key="4">
    <source>
        <dbReference type="SMART" id="SM00382"/>
    </source>
</evidence>
<organism evidence="5 6">
    <name type="scientific">Methanothermococcus okinawensis (strain DSM 14208 / JCM 11175 / IH1)</name>
    <dbReference type="NCBI Taxonomy" id="647113"/>
    <lineage>
        <taxon>Archaea</taxon>
        <taxon>Methanobacteriati</taxon>
        <taxon>Methanobacteriota</taxon>
        <taxon>Methanomada group</taxon>
        <taxon>Methanococci</taxon>
        <taxon>Methanococcales</taxon>
        <taxon>Methanococcaceae</taxon>
        <taxon>Methanothermococcus</taxon>
    </lineage>
</organism>
<dbReference type="Gene3D" id="1.10.10.10">
    <property type="entry name" value="Winged helix-like DNA-binding domain superfamily/Winged helix DNA-binding domain"/>
    <property type="match status" value="1"/>
</dbReference>
<dbReference type="PANTHER" id="PTHR37096:SF1">
    <property type="entry name" value="AAA+ ATPASE DOMAIN-CONTAINING PROTEIN"/>
    <property type="match status" value="1"/>
</dbReference>
<evidence type="ECO:0000256" key="2">
    <source>
        <dbReference type="ARBA" id="ARBA00022741"/>
    </source>
</evidence>
<dbReference type="InterPro" id="IPR049081">
    <property type="entry name" value="MJ1010-like_2nd"/>
</dbReference>
<dbReference type="CDD" id="cd00009">
    <property type="entry name" value="AAA"/>
    <property type="match status" value="1"/>
</dbReference>
<dbReference type="InterPro" id="IPR003593">
    <property type="entry name" value="AAA+_ATPase"/>
</dbReference>
<accession>F8AJT3</accession>